<protein>
    <recommendedName>
        <fullName evidence="3">Pentapeptide repeat-containing protein</fullName>
    </recommendedName>
</protein>
<gene>
    <name evidence="1" type="ORF">Vbra_18054</name>
</gene>
<dbReference type="InParanoid" id="A0A0G4GK23"/>
<dbReference type="SUPFAM" id="SSF141571">
    <property type="entry name" value="Pentapeptide repeat-like"/>
    <property type="match status" value="1"/>
</dbReference>
<reference evidence="1 2" key="1">
    <citation type="submission" date="2014-11" db="EMBL/GenBank/DDBJ databases">
        <authorList>
            <person name="Zhu J."/>
            <person name="Qi W."/>
            <person name="Song R."/>
        </authorList>
    </citation>
    <scope>NUCLEOTIDE SEQUENCE [LARGE SCALE GENOMIC DNA]</scope>
</reference>
<evidence type="ECO:0000313" key="2">
    <source>
        <dbReference type="Proteomes" id="UP000041254"/>
    </source>
</evidence>
<keyword evidence="2" id="KW-1185">Reference proteome</keyword>
<dbReference type="InterPro" id="IPR001646">
    <property type="entry name" value="5peptide_repeat"/>
</dbReference>
<proteinExistence type="predicted"/>
<dbReference type="Gene3D" id="2.160.20.80">
    <property type="entry name" value="E3 ubiquitin-protein ligase SopA"/>
    <property type="match status" value="1"/>
</dbReference>
<dbReference type="EMBL" id="CDMY01000695">
    <property type="protein sequence ID" value="CEM30288.1"/>
    <property type="molecule type" value="Genomic_DNA"/>
</dbReference>
<evidence type="ECO:0000313" key="1">
    <source>
        <dbReference type="EMBL" id="CEM30288.1"/>
    </source>
</evidence>
<dbReference type="Proteomes" id="UP000041254">
    <property type="component" value="Unassembled WGS sequence"/>
</dbReference>
<dbReference type="VEuPathDB" id="CryptoDB:Vbra_18054"/>
<sequence>MASRGFCIAVAALLVGTTNAFRYSAVRPLSSPARHQHKTALRMADSSERGVERKLLSALPFLLGASVALSPVIDHTALTDSVAHASAATPEKGYRKPKILGTEYMGILRDKTEYPSWKAYDGKSSLDGKKLGSSGDKRLDWGGIKAENADFSYMWAPSNLFTDAKLKGSNFEGAFLEKSKWPGADLTNVDFTGTALNNADFTNAKNVDKIKSIAKADFSGATIDDSTLSKLCARPGASAAKISCSGGLTASSAPAPAPAAPAAE</sequence>
<name>A0A0G4GK23_VITBC</name>
<accession>A0A0G4GK23</accession>
<dbReference type="AlphaFoldDB" id="A0A0G4GK23"/>
<evidence type="ECO:0008006" key="3">
    <source>
        <dbReference type="Google" id="ProtNLM"/>
    </source>
</evidence>
<dbReference type="Pfam" id="PF00805">
    <property type="entry name" value="Pentapeptide"/>
    <property type="match status" value="1"/>
</dbReference>
<organism evidence="1 2">
    <name type="scientific">Vitrella brassicaformis (strain CCMP3155)</name>
    <dbReference type="NCBI Taxonomy" id="1169540"/>
    <lineage>
        <taxon>Eukaryota</taxon>
        <taxon>Sar</taxon>
        <taxon>Alveolata</taxon>
        <taxon>Colpodellida</taxon>
        <taxon>Vitrellaceae</taxon>
        <taxon>Vitrella</taxon>
    </lineage>
</organism>